<name>A0A376VHT1_ECOLX</name>
<evidence type="ECO:0000313" key="6">
    <source>
        <dbReference type="EMBL" id="STJ10777.1"/>
    </source>
</evidence>
<protein>
    <submittedName>
        <fullName evidence="6">Permease and ATP-binding protein of yersiniabactin-iron ABC transporter YbtQ</fullName>
    </submittedName>
</protein>
<dbReference type="Proteomes" id="UP000254495">
    <property type="component" value="Unassembled WGS sequence"/>
</dbReference>
<keyword evidence="6" id="KW-0547">Nucleotide-binding</keyword>
<keyword evidence="2 5" id="KW-0812">Transmembrane</keyword>
<dbReference type="EMBL" id="UGCU01000001">
    <property type="protein sequence ID" value="STJ10777.1"/>
    <property type="molecule type" value="Genomic_DNA"/>
</dbReference>
<evidence type="ECO:0000256" key="2">
    <source>
        <dbReference type="ARBA" id="ARBA00022692"/>
    </source>
</evidence>
<evidence type="ECO:0000256" key="1">
    <source>
        <dbReference type="ARBA" id="ARBA00004651"/>
    </source>
</evidence>
<gene>
    <name evidence="6" type="primary">irp_2</name>
    <name evidence="6" type="ORF">NCTC9077_02465</name>
</gene>
<dbReference type="AlphaFoldDB" id="A0A376VHT1"/>
<dbReference type="GO" id="GO:0005886">
    <property type="term" value="C:plasma membrane"/>
    <property type="evidence" value="ECO:0007669"/>
    <property type="project" value="UniProtKB-SubCell"/>
</dbReference>
<feature type="transmembrane region" description="Helical" evidence="5">
    <location>
        <begin position="67"/>
        <end position="86"/>
    </location>
</feature>
<evidence type="ECO:0000313" key="7">
    <source>
        <dbReference type="Proteomes" id="UP000254495"/>
    </source>
</evidence>
<keyword evidence="3 5" id="KW-1133">Transmembrane helix</keyword>
<proteinExistence type="predicted"/>
<dbReference type="SUPFAM" id="SSF90123">
    <property type="entry name" value="ABC transporter transmembrane region"/>
    <property type="match status" value="1"/>
</dbReference>
<evidence type="ECO:0000256" key="5">
    <source>
        <dbReference type="SAM" id="Phobius"/>
    </source>
</evidence>
<dbReference type="GO" id="GO:0005524">
    <property type="term" value="F:ATP binding"/>
    <property type="evidence" value="ECO:0007669"/>
    <property type="project" value="UniProtKB-KW"/>
</dbReference>
<evidence type="ECO:0000256" key="3">
    <source>
        <dbReference type="ARBA" id="ARBA00022989"/>
    </source>
</evidence>
<sequence>MKDNNPADNLAWRVIWRQLISSVGSQARMLRRSMLALLLAAFMQGIAFACLYPIIDALLRGDAPQLLNWAMAFSVAAIVTLVLRWYGLGFEYRGHLAQATHELRLRLGEQLRRVPLEKLQRGRAGEMNALLLGSVDENLNYVIAIANICCSPLSRR</sequence>
<feature type="transmembrane region" description="Helical" evidence="5">
    <location>
        <begin position="35"/>
        <end position="55"/>
    </location>
</feature>
<keyword evidence="4 5" id="KW-0472">Membrane</keyword>
<evidence type="ECO:0000256" key="4">
    <source>
        <dbReference type="ARBA" id="ARBA00023136"/>
    </source>
</evidence>
<dbReference type="InterPro" id="IPR036640">
    <property type="entry name" value="ABC1_TM_sf"/>
</dbReference>
<reference evidence="6 7" key="1">
    <citation type="submission" date="2018-06" db="EMBL/GenBank/DDBJ databases">
        <authorList>
            <consortium name="Pathogen Informatics"/>
            <person name="Doyle S."/>
        </authorList>
    </citation>
    <scope>NUCLEOTIDE SEQUENCE [LARGE SCALE GENOMIC DNA]</scope>
    <source>
        <strain evidence="6 7">NCTC9077</strain>
    </source>
</reference>
<comment type="subcellular location">
    <subcellularLocation>
        <location evidence="1">Cell membrane</location>
        <topology evidence="1">Multi-pass membrane protein</topology>
    </subcellularLocation>
</comment>
<accession>A0A376VHT1</accession>
<organism evidence="6 7">
    <name type="scientific">Escherichia coli</name>
    <dbReference type="NCBI Taxonomy" id="562"/>
    <lineage>
        <taxon>Bacteria</taxon>
        <taxon>Pseudomonadati</taxon>
        <taxon>Pseudomonadota</taxon>
        <taxon>Gammaproteobacteria</taxon>
        <taxon>Enterobacterales</taxon>
        <taxon>Enterobacteriaceae</taxon>
        <taxon>Escherichia</taxon>
    </lineage>
</organism>
<keyword evidence="6" id="KW-0067">ATP-binding</keyword>
<dbReference type="Gene3D" id="1.20.1560.10">
    <property type="entry name" value="ABC transporter type 1, transmembrane domain"/>
    <property type="match status" value="1"/>
</dbReference>